<gene>
    <name evidence="3" type="ORF">H6X83_02405</name>
</gene>
<dbReference type="InterPro" id="IPR052030">
    <property type="entry name" value="Peptidase_M20/M20A_hydrolases"/>
</dbReference>
<evidence type="ECO:0000256" key="1">
    <source>
        <dbReference type="PIRNR" id="PIRNR037226"/>
    </source>
</evidence>
<dbReference type="KEGG" id="caml:H6X83_02405"/>
<feature type="domain" description="Peptidase M20 dimerisation" evidence="2">
    <location>
        <begin position="172"/>
        <end position="262"/>
    </location>
</feature>
<dbReference type="GO" id="GO:0016805">
    <property type="term" value="F:dipeptidase activity"/>
    <property type="evidence" value="ECO:0007669"/>
    <property type="project" value="InterPro"/>
</dbReference>
<evidence type="ECO:0000313" key="3">
    <source>
        <dbReference type="EMBL" id="QNO18525.1"/>
    </source>
</evidence>
<dbReference type="Proteomes" id="UP000516046">
    <property type="component" value="Chromosome"/>
</dbReference>
<dbReference type="InterPro" id="IPR017439">
    <property type="entry name" value="Amidohydrolase"/>
</dbReference>
<name>A0A7G9WIL3_9FIRM</name>
<dbReference type="PIRSF" id="PIRSF037226">
    <property type="entry name" value="Amidohydrolase_ACY1L2_prd"/>
    <property type="match status" value="1"/>
</dbReference>
<dbReference type="Pfam" id="PF07687">
    <property type="entry name" value="M20_dimer"/>
    <property type="match status" value="1"/>
</dbReference>
<dbReference type="GO" id="GO:0071713">
    <property type="term" value="F:para-aminobenzoyl-glutamate hydrolase activity"/>
    <property type="evidence" value="ECO:0007669"/>
    <property type="project" value="TreeGrafter"/>
</dbReference>
<dbReference type="Gene3D" id="3.30.70.360">
    <property type="match status" value="1"/>
</dbReference>
<dbReference type="AlphaFoldDB" id="A0A7G9WIL3"/>
<dbReference type="RefSeq" id="WP_212507587.1">
    <property type="nucleotide sequence ID" value="NZ_CP060696.1"/>
</dbReference>
<dbReference type="InterPro" id="IPR036264">
    <property type="entry name" value="Bact_exopeptidase_dim_dom"/>
</dbReference>
<organism evidence="3 4">
    <name type="scientific">Caproicibacterium amylolyticum</name>
    <dbReference type="NCBI Taxonomy" id="2766537"/>
    <lineage>
        <taxon>Bacteria</taxon>
        <taxon>Bacillati</taxon>
        <taxon>Bacillota</taxon>
        <taxon>Clostridia</taxon>
        <taxon>Eubacteriales</taxon>
        <taxon>Oscillospiraceae</taxon>
        <taxon>Caproicibacterium</taxon>
    </lineage>
</organism>
<dbReference type="Gene3D" id="3.40.630.10">
    <property type="entry name" value="Zn peptidases"/>
    <property type="match status" value="1"/>
</dbReference>
<dbReference type="NCBIfam" id="TIGR01891">
    <property type="entry name" value="amidohydrolases"/>
    <property type="match status" value="1"/>
</dbReference>
<dbReference type="InterPro" id="IPR011650">
    <property type="entry name" value="Peptidase_M20_dimer"/>
</dbReference>
<dbReference type="InterPro" id="IPR002933">
    <property type="entry name" value="Peptidase_M20"/>
</dbReference>
<sequence>MDKAIAEAAQQMEQEIIEISDYIYNHPELGDKEYKSSAFLADLLQKNGFRVQYPYCGLATAFRAEFGSTNGSRIALLAEYDALPGYGTENKPAHACGHNWIAASTVGGALLLSKAYPQMEGTVVVIGTPAEETIGRKIDLLRAGAFQNVDAVFQMHLGKHTNLHVSALAIDSWKFEFFGKASHAAAAPYLGINALDAANLTFSGVNALRQQLRPDVRVHGIIASGGEAPNIIPSYAACKFYVRAKNRTYLDEVSEKVKNCARGAALMAGAKLKISKFENSFDHLNVNRTLYHVMEQSLKQCGIADFEQEPELTGSTDIGSVSSCVPVFYGHIGVGNGKAGPHEEEFLQYVNSEEAHYKLLQTAQAFALAIHRVIAEEALMKQVKQEFQKKSAEKES</sequence>
<dbReference type="GO" id="GO:0005737">
    <property type="term" value="C:cytoplasm"/>
    <property type="evidence" value="ECO:0007669"/>
    <property type="project" value="TreeGrafter"/>
</dbReference>
<keyword evidence="4" id="KW-1185">Reference proteome</keyword>
<dbReference type="SUPFAM" id="SSF53187">
    <property type="entry name" value="Zn-dependent exopeptidases"/>
    <property type="match status" value="1"/>
</dbReference>
<accession>A0A7G9WIL3</accession>
<evidence type="ECO:0000313" key="4">
    <source>
        <dbReference type="Proteomes" id="UP000516046"/>
    </source>
</evidence>
<protein>
    <recommendedName>
        <fullName evidence="1">Peptidase M20 domain-containing protein 2</fullName>
    </recommendedName>
</protein>
<evidence type="ECO:0000259" key="2">
    <source>
        <dbReference type="Pfam" id="PF07687"/>
    </source>
</evidence>
<comment type="similarity">
    <text evidence="1">Belongs to the peptidase M20A family.</text>
</comment>
<dbReference type="EMBL" id="CP060696">
    <property type="protein sequence ID" value="QNO18525.1"/>
    <property type="molecule type" value="Genomic_DNA"/>
</dbReference>
<dbReference type="SUPFAM" id="SSF55031">
    <property type="entry name" value="Bacterial exopeptidase dimerisation domain"/>
    <property type="match status" value="1"/>
</dbReference>
<dbReference type="InterPro" id="IPR017144">
    <property type="entry name" value="Xaa-Arg_dipeptidase"/>
</dbReference>
<dbReference type="CDD" id="cd05672">
    <property type="entry name" value="M20_ACY1L2-like"/>
    <property type="match status" value="1"/>
</dbReference>
<proteinExistence type="inferred from homology"/>
<dbReference type="PANTHER" id="PTHR30575:SF0">
    <property type="entry name" value="XAA-ARG DIPEPTIDASE"/>
    <property type="match status" value="1"/>
</dbReference>
<reference evidence="3 4" key="1">
    <citation type="submission" date="2020-08" db="EMBL/GenBank/DDBJ databases">
        <authorList>
            <person name="Ren C."/>
            <person name="Gu Y."/>
            <person name="Xu Y."/>
        </authorList>
    </citation>
    <scope>NUCLEOTIDE SEQUENCE [LARGE SCALE GENOMIC DNA]</scope>
    <source>
        <strain evidence="3 4">LBM18003</strain>
    </source>
</reference>
<dbReference type="Pfam" id="PF01546">
    <property type="entry name" value="Peptidase_M20"/>
    <property type="match status" value="1"/>
</dbReference>
<dbReference type="PANTHER" id="PTHR30575">
    <property type="entry name" value="PEPTIDASE M20"/>
    <property type="match status" value="1"/>
</dbReference>
<dbReference type="GO" id="GO:0046657">
    <property type="term" value="P:folic acid catabolic process"/>
    <property type="evidence" value="ECO:0007669"/>
    <property type="project" value="TreeGrafter"/>
</dbReference>
<dbReference type="FunFam" id="3.30.70.360:FF:000004">
    <property type="entry name" value="Peptidase M20 domain-containing protein 2"/>
    <property type="match status" value="1"/>
</dbReference>